<name>A0A5N6ZGG3_9EURO</name>
<organism evidence="3 4">
    <name type="scientific">Aspergillus coremiiformis</name>
    <dbReference type="NCBI Taxonomy" id="138285"/>
    <lineage>
        <taxon>Eukaryota</taxon>
        <taxon>Fungi</taxon>
        <taxon>Dikarya</taxon>
        <taxon>Ascomycota</taxon>
        <taxon>Pezizomycotina</taxon>
        <taxon>Eurotiomycetes</taxon>
        <taxon>Eurotiomycetidae</taxon>
        <taxon>Eurotiales</taxon>
        <taxon>Aspergillaceae</taxon>
        <taxon>Aspergillus</taxon>
        <taxon>Aspergillus subgen. Circumdati</taxon>
    </lineage>
</organism>
<keyword evidence="2" id="KW-0472">Membrane</keyword>
<dbReference type="AlphaFoldDB" id="A0A5N6ZGG3"/>
<feature type="transmembrane region" description="Helical" evidence="2">
    <location>
        <begin position="17"/>
        <end position="37"/>
    </location>
</feature>
<dbReference type="EMBL" id="ML739040">
    <property type="protein sequence ID" value="KAE8356313.1"/>
    <property type="molecule type" value="Genomic_DNA"/>
</dbReference>
<dbReference type="PANTHER" id="PTHR12475">
    <property type="match status" value="1"/>
</dbReference>
<dbReference type="Proteomes" id="UP000327118">
    <property type="component" value="Unassembled WGS sequence"/>
</dbReference>
<evidence type="ECO:0008006" key="5">
    <source>
        <dbReference type="Google" id="ProtNLM"/>
    </source>
</evidence>
<evidence type="ECO:0000256" key="2">
    <source>
        <dbReference type="SAM" id="Phobius"/>
    </source>
</evidence>
<keyword evidence="2" id="KW-1133">Transmembrane helix</keyword>
<accession>A0A5N6ZGG3</accession>
<evidence type="ECO:0000256" key="1">
    <source>
        <dbReference type="ARBA" id="ARBA00038476"/>
    </source>
</evidence>
<dbReference type="SUPFAM" id="SSF54637">
    <property type="entry name" value="Thioesterase/thiol ester dehydrase-isomerase"/>
    <property type="match status" value="1"/>
</dbReference>
<gene>
    <name evidence="3" type="ORF">BDV28DRAFT_127462</name>
</gene>
<dbReference type="OrthoDB" id="265761at2759"/>
<sequence>MEAIQFWFSSLWQSASFWKAAAIFFAVLNLKTLPIVWHIRVYRYFFRNGYLITPAVEQPARPATDILKPFSIFSRAPIMELDFNMHKSNSTYFSDLDVSRTALMSSIVVKGAALLNKNLHSQGKKGPLGFILGSVYTNFKREIPAYVKYEVKSHIASFDQKWIYIITYFLKPGKRSSKKDQDENEVLKKRLFAVSISKYVLKKGRYTVPPKDAFEAAGYTPILDTSDVKGQSTGVENGHANGTALERKETANGKSDEWDRLKAEIDRGFTIVEPFINQEDKLLDDFVYKMSLPGFA</sequence>
<keyword evidence="4" id="KW-1185">Reference proteome</keyword>
<evidence type="ECO:0000313" key="4">
    <source>
        <dbReference type="Proteomes" id="UP000327118"/>
    </source>
</evidence>
<comment type="similarity">
    <text evidence="1">Belongs to the lcsJ thioesterase family.</text>
</comment>
<evidence type="ECO:0000313" key="3">
    <source>
        <dbReference type="EMBL" id="KAE8356313.1"/>
    </source>
</evidence>
<protein>
    <recommendedName>
        <fullName evidence="5">Capsule polysaccharide biosynthesis protein</fullName>
    </recommendedName>
</protein>
<dbReference type="PANTHER" id="PTHR12475:SF4">
    <property type="entry name" value="PROTEIN THEM6"/>
    <property type="match status" value="1"/>
</dbReference>
<dbReference type="InterPro" id="IPR051490">
    <property type="entry name" value="THEM6_lcsJ_thioesterase"/>
</dbReference>
<dbReference type="InterPro" id="IPR029069">
    <property type="entry name" value="HotDog_dom_sf"/>
</dbReference>
<dbReference type="Pfam" id="PF13279">
    <property type="entry name" value="4HBT_2"/>
    <property type="match status" value="1"/>
</dbReference>
<proteinExistence type="inferred from homology"/>
<reference evidence="4" key="1">
    <citation type="submission" date="2019-04" db="EMBL/GenBank/DDBJ databases">
        <title>Friends and foes A comparative genomics studyof 23 Aspergillus species from section Flavi.</title>
        <authorList>
            <consortium name="DOE Joint Genome Institute"/>
            <person name="Kjaerbolling I."/>
            <person name="Vesth T."/>
            <person name="Frisvad J.C."/>
            <person name="Nybo J.L."/>
            <person name="Theobald S."/>
            <person name="Kildgaard S."/>
            <person name="Isbrandt T."/>
            <person name="Kuo A."/>
            <person name="Sato A."/>
            <person name="Lyhne E.K."/>
            <person name="Kogle M.E."/>
            <person name="Wiebenga A."/>
            <person name="Kun R.S."/>
            <person name="Lubbers R.J."/>
            <person name="Makela M.R."/>
            <person name="Barry K."/>
            <person name="Chovatia M."/>
            <person name="Clum A."/>
            <person name="Daum C."/>
            <person name="Haridas S."/>
            <person name="He G."/>
            <person name="LaButti K."/>
            <person name="Lipzen A."/>
            <person name="Mondo S."/>
            <person name="Riley R."/>
            <person name="Salamov A."/>
            <person name="Simmons B.A."/>
            <person name="Magnuson J.K."/>
            <person name="Henrissat B."/>
            <person name="Mortensen U.H."/>
            <person name="Larsen T.O."/>
            <person name="Devries R.P."/>
            <person name="Grigoriev I.V."/>
            <person name="Machida M."/>
            <person name="Baker S.E."/>
            <person name="Andersen M.R."/>
        </authorList>
    </citation>
    <scope>NUCLEOTIDE SEQUENCE [LARGE SCALE GENOMIC DNA]</scope>
    <source>
        <strain evidence="4">CBS 553.77</strain>
    </source>
</reference>
<keyword evidence="2" id="KW-0812">Transmembrane</keyword>